<dbReference type="SUPFAM" id="SSF46689">
    <property type="entry name" value="Homeodomain-like"/>
    <property type="match status" value="1"/>
</dbReference>
<evidence type="ECO:0000256" key="4">
    <source>
        <dbReference type="PROSITE-ProRule" id="PRU00335"/>
    </source>
</evidence>
<organism evidence="7 8">
    <name type="scientific">Nocardia fusca</name>
    <dbReference type="NCBI Taxonomy" id="941183"/>
    <lineage>
        <taxon>Bacteria</taxon>
        <taxon>Bacillati</taxon>
        <taxon>Actinomycetota</taxon>
        <taxon>Actinomycetes</taxon>
        <taxon>Mycobacteriales</taxon>
        <taxon>Nocardiaceae</taxon>
        <taxon>Nocardia</taxon>
    </lineage>
</organism>
<evidence type="ECO:0000256" key="1">
    <source>
        <dbReference type="ARBA" id="ARBA00023015"/>
    </source>
</evidence>
<dbReference type="Gene3D" id="1.10.357.10">
    <property type="entry name" value="Tetracycline Repressor, domain 2"/>
    <property type="match status" value="1"/>
</dbReference>
<protein>
    <submittedName>
        <fullName evidence="7">Helix-turn-helix domain-containing protein</fullName>
    </submittedName>
</protein>
<dbReference type="RefSeq" id="WP_357984435.1">
    <property type="nucleotide sequence ID" value="NZ_JBFAIH010000019.1"/>
</dbReference>
<reference evidence="7 8" key="1">
    <citation type="submission" date="2024-06" db="EMBL/GenBank/DDBJ databases">
        <title>The Natural Products Discovery Center: Release of the First 8490 Sequenced Strains for Exploring Actinobacteria Biosynthetic Diversity.</title>
        <authorList>
            <person name="Kalkreuter E."/>
            <person name="Kautsar S.A."/>
            <person name="Yang D."/>
            <person name="Bader C.D."/>
            <person name="Teijaro C.N."/>
            <person name="Fluegel L."/>
            <person name="Davis C.M."/>
            <person name="Simpson J.R."/>
            <person name="Lauterbach L."/>
            <person name="Steele A.D."/>
            <person name="Gui C."/>
            <person name="Meng S."/>
            <person name="Li G."/>
            <person name="Viehrig K."/>
            <person name="Ye F."/>
            <person name="Su P."/>
            <person name="Kiefer A.F."/>
            <person name="Nichols A."/>
            <person name="Cepeda A.J."/>
            <person name="Yan W."/>
            <person name="Fan B."/>
            <person name="Jiang Y."/>
            <person name="Adhikari A."/>
            <person name="Zheng C.-J."/>
            <person name="Schuster L."/>
            <person name="Cowan T.M."/>
            <person name="Smanski M.J."/>
            <person name="Chevrette M.G."/>
            <person name="De Carvalho L.P.S."/>
            <person name="Shen B."/>
        </authorList>
    </citation>
    <scope>NUCLEOTIDE SEQUENCE [LARGE SCALE GENOMIC DNA]</scope>
    <source>
        <strain evidence="7 8">NPDC050671</strain>
    </source>
</reference>
<evidence type="ECO:0000256" key="3">
    <source>
        <dbReference type="ARBA" id="ARBA00023163"/>
    </source>
</evidence>
<dbReference type="InterPro" id="IPR009057">
    <property type="entry name" value="Homeodomain-like_sf"/>
</dbReference>
<feature type="region of interest" description="Disordered" evidence="5">
    <location>
        <begin position="1"/>
        <end position="30"/>
    </location>
</feature>
<dbReference type="PROSITE" id="PS50977">
    <property type="entry name" value="HTH_TETR_2"/>
    <property type="match status" value="1"/>
</dbReference>
<dbReference type="PANTHER" id="PTHR30055:SF234">
    <property type="entry name" value="HTH-TYPE TRANSCRIPTIONAL REGULATOR BETI"/>
    <property type="match status" value="1"/>
</dbReference>
<feature type="compositionally biased region" description="Basic and acidic residues" evidence="5">
    <location>
        <begin position="1"/>
        <end position="11"/>
    </location>
</feature>
<evidence type="ECO:0000256" key="2">
    <source>
        <dbReference type="ARBA" id="ARBA00023125"/>
    </source>
</evidence>
<dbReference type="InterPro" id="IPR050109">
    <property type="entry name" value="HTH-type_TetR-like_transc_reg"/>
</dbReference>
<keyword evidence="8" id="KW-1185">Reference proteome</keyword>
<feature type="domain" description="HTH tetR-type" evidence="6">
    <location>
        <begin position="34"/>
        <end position="94"/>
    </location>
</feature>
<dbReference type="Pfam" id="PF00440">
    <property type="entry name" value="TetR_N"/>
    <property type="match status" value="1"/>
</dbReference>
<evidence type="ECO:0000313" key="8">
    <source>
        <dbReference type="Proteomes" id="UP001551658"/>
    </source>
</evidence>
<accession>A0ABV3FFG0</accession>
<gene>
    <name evidence="7" type="ORF">AB0H72_27485</name>
</gene>
<name>A0ABV3FFG0_9NOCA</name>
<dbReference type="PANTHER" id="PTHR30055">
    <property type="entry name" value="HTH-TYPE TRANSCRIPTIONAL REGULATOR RUTR"/>
    <property type="match status" value="1"/>
</dbReference>
<evidence type="ECO:0000313" key="7">
    <source>
        <dbReference type="EMBL" id="MEV0366444.1"/>
    </source>
</evidence>
<evidence type="ECO:0000259" key="6">
    <source>
        <dbReference type="PROSITE" id="PS50977"/>
    </source>
</evidence>
<dbReference type="EMBL" id="JBFAIH010000019">
    <property type="protein sequence ID" value="MEV0366444.1"/>
    <property type="molecule type" value="Genomic_DNA"/>
</dbReference>
<evidence type="ECO:0000256" key="5">
    <source>
        <dbReference type="SAM" id="MobiDB-lite"/>
    </source>
</evidence>
<keyword evidence="2 4" id="KW-0238">DNA-binding</keyword>
<comment type="caution">
    <text evidence="7">The sequence shown here is derived from an EMBL/GenBank/DDBJ whole genome shotgun (WGS) entry which is preliminary data.</text>
</comment>
<feature type="DNA-binding region" description="H-T-H motif" evidence="4">
    <location>
        <begin position="57"/>
        <end position="76"/>
    </location>
</feature>
<keyword evidence="1" id="KW-0805">Transcription regulation</keyword>
<proteinExistence type="predicted"/>
<keyword evidence="3" id="KW-0804">Transcription</keyword>
<dbReference type="InterPro" id="IPR001647">
    <property type="entry name" value="HTH_TetR"/>
</dbReference>
<sequence>MASRKSPDTSERSAASPELPEALAIRQPRQKRSREAWQRVLEAGITLLESAGYGGFTIAALSETSGINPRAIYERASSKEALFLAVYEHKMTQMANDRDRLFREAQESGLPPGEVIGRAVAAVLLLFERNAEFLRPVIAIAPEHRVVFERGKRHTALLGDMFVAALERTGLLTGDSTPAWQAFRAVYAMAVLRTMQGADFISPAPTLDEEITYSTTMVDQYLRAE</sequence>
<dbReference type="Proteomes" id="UP001551658">
    <property type="component" value="Unassembled WGS sequence"/>
</dbReference>